<dbReference type="PANTHER" id="PTHR43157:SF31">
    <property type="entry name" value="PHOSPHATIDYLINOSITOL-GLYCAN BIOSYNTHESIS CLASS F PROTEIN"/>
    <property type="match status" value="1"/>
</dbReference>
<accession>A0A2A6BU73</accession>
<keyword evidence="2" id="KW-1185">Reference proteome</keyword>
<dbReference type="Proteomes" id="UP000005239">
    <property type="component" value="Unassembled WGS sequence"/>
</dbReference>
<dbReference type="CDD" id="cd06257">
    <property type="entry name" value="DnaJ"/>
    <property type="match status" value="1"/>
</dbReference>
<dbReference type="SUPFAM" id="SSF46565">
    <property type="entry name" value="Chaperone J-domain"/>
    <property type="match status" value="1"/>
</dbReference>
<dbReference type="SMART" id="SM00271">
    <property type="entry name" value="DnaJ"/>
    <property type="match status" value="1"/>
</dbReference>
<reference evidence="2" key="1">
    <citation type="journal article" date="2008" name="Nat. Genet.">
        <title>The Pristionchus pacificus genome provides a unique perspective on nematode lifestyle and parasitism.</title>
        <authorList>
            <person name="Dieterich C."/>
            <person name="Clifton S.W."/>
            <person name="Schuster L.N."/>
            <person name="Chinwalla A."/>
            <person name="Delehaunty K."/>
            <person name="Dinkelacker I."/>
            <person name="Fulton L."/>
            <person name="Fulton R."/>
            <person name="Godfrey J."/>
            <person name="Minx P."/>
            <person name="Mitreva M."/>
            <person name="Roeseler W."/>
            <person name="Tian H."/>
            <person name="Witte H."/>
            <person name="Yang S.P."/>
            <person name="Wilson R.K."/>
            <person name="Sommer R.J."/>
        </authorList>
    </citation>
    <scope>NUCLEOTIDE SEQUENCE [LARGE SCALE GENOMIC DNA]</scope>
    <source>
        <strain evidence="2">PS312</strain>
    </source>
</reference>
<reference evidence="1" key="2">
    <citation type="submission" date="2022-06" db="UniProtKB">
        <authorList>
            <consortium name="EnsemblMetazoa"/>
        </authorList>
    </citation>
    <scope>IDENTIFICATION</scope>
    <source>
        <strain evidence="1">PS312</strain>
    </source>
</reference>
<dbReference type="PROSITE" id="PS50076">
    <property type="entry name" value="DNAJ_2"/>
    <property type="match status" value="1"/>
</dbReference>
<evidence type="ECO:0000313" key="1">
    <source>
        <dbReference type="EnsemblMetazoa" id="PPA27653.1"/>
    </source>
</evidence>
<dbReference type="InterPro" id="IPR036869">
    <property type="entry name" value="J_dom_sf"/>
</dbReference>
<dbReference type="InterPro" id="IPR001623">
    <property type="entry name" value="DnaJ_domain"/>
</dbReference>
<name>A0A2A6BU73_PRIPA</name>
<dbReference type="EnsemblMetazoa" id="PPA27653.1">
    <property type="protein sequence ID" value="PPA27653.1"/>
    <property type="gene ID" value="WBGene00117207"/>
</dbReference>
<organism evidence="1 2">
    <name type="scientific">Pristionchus pacificus</name>
    <name type="common">Parasitic nematode worm</name>
    <dbReference type="NCBI Taxonomy" id="54126"/>
    <lineage>
        <taxon>Eukaryota</taxon>
        <taxon>Metazoa</taxon>
        <taxon>Ecdysozoa</taxon>
        <taxon>Nematoda</taxon>
        <taxon>Chromadorea</taxon>
        <taxon>Rhabditida</taxon>
        <taxon>Rhabditina</taxon>
        <taxon>Diplogasteromorpha</taxon>
        <taxon>Diplogasteroidea</taxon>
        <taxon>Neodiplogasteridae</taxon>
        <taxon>Pristionchus</taxon>
    </lineage>
</organism>
<dbReference type="InterPro" id="IPR036291">
    <property type="entry name" value="NAD(P)-bd_dom_sf"/>
</dbReference>
<accession>A0A8R1YNI1</accession>
<dbReference type="Gene3D" id="3.40.50.720">
    <property type="entry name" value="NAD(P)-binding Rossmann-like Domain"/>
    <property type="match status" value="1"/>
</dbReference>
<gene>
    <name evidence="1" type="primary">WBGene00117207</name>
</gene>
<dbReference type="PRINTS" id="PR00081">
    <property type="entry name" value="GDHRDH"/>
</dbReference>
<dbReference type="Pfam" id="PF00106">
    <property type="entry name" value="adh_short"/>
    <property type="match status" value="1"/>
</dbReference>
<dbReference type="InterPro" id="IPR002347">
    <property type="entry name" value="SDR_fam"/>
</dbReference>
<dbReference type="Gene3D" id="1.10.287.110">
    <property type="entry name" value="DnaJ domain"/>
    <property type="match status" value="1"/>
</dbReference>
<evidence type="ECO:0000313" key="2">
    <source>
        <dbReference type="Proteomes" id="UP000005239"/>
    </source>
</evidence>
<proteinExistence type="predicted"/>
<dbReference type="SUPFAM" id="SSF51735">
    <property type="entry name" value="NAD(P)-binding Rossmann-fold domains"/>
    <property type="match status" value="1"/>
</dbReference>
<protein>
    <submittedName>
        <fullName evidence="1">Dhs-1</fullName>
    </submittedName>
</protein>
<dbReference type="AlphaFoldDB" id="A0A2A6BU73"/>
<dbReference type="PRINTS" id="PR00625">
    <property type="entry name" value="JDOMAIN"/>
</dbReference>
<sequence length="729" mass="83172">MVRSIRSLSTTVVRFKRERDYYDVLGVSRKCSHDEIKKAFYEKSKKLHPDLHNASAESTLAFVELKTAYDTLRRPADRRVYDHRDEMAERARERAAYRHAYRPSIRPEYYGGGGGWEAFFRNNPGRKPGGEENLSDSEIFKRREEQWKFIMKWTIIGAAAVILYNAGYVIQIRLREHRLSQLIESDEIAKSFLRQPEFRNRVADACEVDEIASLLKKDVDEAYRKKCEELRETKNPDEIREEYRWMRAVEDAGRYQRYREKKEQQEAIDNARVTVPGKATVPAVKLGALISSYGRLLEMPTDEDDSMRGKVVLITGSTSGLGLHAAKAFYKRGAMVLLTCRDHVRGRSAIEAVKGTTKGEGEGEAEGERIHLFEVELTDYQSLLAFTQEVAKTVQRIDVVICNAGVMGLPFEVSREGVELHFHTNHLSHFVMINQLLPLLSAAPAARVLVVTSGLYKGADRLPSLKQLMGEATWDYEPRKAYAVSKLANCLYTKALASEKDDEMVGYLCSNGTELGRATHWLLRKVAAPLIWCFSRSLDQGITGYVHCATAPKDQLKSGGLFFDDKEEQYLESVSWAGFGLLKHFDDCDNNLVIKVTEEECEHLWRVSLEMEEIIVRRRFFHRFIDTFERNERHKEFDGILRASHLLVEAAATASDRLMADGRLEQLTGRVNQLAERLEGMVEPKYGKEHAEYLAAIQEEQDKYVALCEAEGMRKMRIAAGLEQDTVAP</sequence>
<dbReference type="Pfam" id="PF00226">
    <property type="entry name" value="DnaJ"/>
    <property type="match status" value="1"/>
</dbReference>
<dbReference type="PANTHER" id="PTHR43157">
    <property type="entry name" value="PHOSPHATIDYLINOSITOL-GLYCAN BIOSYNTHESIS CLASS F PROTEIN-RELATED"/>
    <property type="match status" value="1"/>
</dbReference>